<evidence type="ECO:0000313" key="2">
    <source>
        <dbReference type="Proteomes" id="UP001597419"/>
    </source>
</evidence>
<reference evidence="2" key="1">
    <citation type="journal article" date="2019" name="Int. J. Syst. Evol. Microbiol.">
        <title>The Global Catalogue of Microorganisms (GCM) 10K type strain sequencing project: providing services to taxonomists for standard genome sequencing and annotation.</title>
        <authorList>
            <consortium name="The Broad Institute Genomics Platform"/>
            <consortium name="The Broad Institute Genome Sequencing Center for Infectious Disease"/>
            <person name="Wu L."/>
            <person name="Ma J."/>
        </authorList>
    </citation>
    <scope>NUCLEOTIDE SEQUENCE [LARGE SCALE GENOMIC DNA]</scope>
    <source>
        <strain evidence="2">CGMCC 4.7643</strain>
    </source>
</reference>
<accession>A0ABW5GKB6</accession>
<proteinExistence type="predicted"/>
<organism evidence="1 2">
    <name type="scientific">Amycolatopsis samaneae</name>
    <dbReference type="NCBI Taxonomy" id="664691"/>
    <lineage>
        <taxon>Bacteria</taxon>
        <taxon>Bacillati</taxon>
        <taxon>Actinomycetota</taxon>
        <taxon>Actinomycetes</taxon>
        <taxon>Pseudonocardiales</taxon>
        <taxon>Pseudonocardiaceae</taxon>
        <taxon>Amycolatopsis</taxon>
    </lineage>
</organism>
<dbReference type="InterPro" id="IPR010775">
    <property type="entry name" value="DUF1365"/>
</dbReference>
<dbReference type="Pfam" id="PF07103">
    <property type="entry name" value="DUF1365"/>
    <property type="match status" value="1"/>
</dbReference>
<gene>
    <name evidence="1" type="ORF">ACFSYJ_21930</name>
</gene>
<evidence type="ECO:0000313" key="1">
    <source>
        <dbReference type="EMBL" id="MFD2461279.1"/>
    </source>
</evidence>
<name>A0ABW5GKB6_9PSEU</name>
<dbReference type="RefSeq" id="WP_345408870.1">
    <property type="nucleotide sequence ID" value="NZ_BAABHG010000031.1"/>
</dbReference>
<sequence>MRGPDSWSTVDNATTGRCDTHVAPALYTAEIRHLRRTAPARDFTHRIHLWLVDPDNLPRLPWWLAPFARFRAADHLGSPDRSIRENLDHWLAGHGIDLDGGQVLMLTHARVAGYVFNPITLYWCHRPDGMLACVVAEVHNTYHQRHCYLLIPDADGHARTPKQFYVSPFLDPDGDYMMRVPRPGARLAITITLNQGGDTTLVAGLRGTRRAATPTEVVKLLLAQPFLPQRVSALIRRHGIALWVRRTPIRPRPHARRAPNGK</sequence>
<protein>
    <submittedName>
        <fullName evidence="1">DUF1365 domain-containing protein</fullName>
    </submittedName>
</protein>
<dbReference type="EMBL" id="JBHUKU010000012">
    <property type="protein sequence ID" value="MFD2461279.1"/>
    <property type="molecule type" value="Genomic_DNA"/>
</dbReference>
<comment type="caution">
    <text evidence="1">The sequence shown here is derived from an EMBL/GenBank/DDBJ whole genome shotgun (WGS) entry which is preliminary data.</text>
</comment>
<dbReference type="Proteomes" id="UP001597419">
    <property type="component" value="Unassembled WGS sequence"/>
</dbReference>
<keyword evidence="2" id="KW-1185">Reference proteome</keyword>
<dbReference type="PANTHER" id="PTHR33973">
    <property type="entry name" value="OS07G0153300 PROTEIN"/>
    <property type="match status" value="1"/>
</dbReference>
<dbReference type="PANTHER" id="PTHR33973:SF4">
    <property type="entry name" value="OS07G0153300 PROTEIN"/>
    <property type="match status" value="1"/>
</dbReference>